<feature type="repeat" description="TPR" evidence="1">
    <location>
        <begin position="42"/>
        <end position="75"/>
    </location>
</feature>
<dbReference type="InterPro" id="IPR011990">
    <property type="entry name" value="TPR-like_helical_dom_sf"/>
</dbReference>
<proteinExistence type="predicted"/>
<reference evidence="2" key="2">
    <citation type="submission" date="2023-04" db="EMBL/GenBank/DDBJ databases">
        <authorList>
            <person name="Bu L."/>
            <person name="Lu L."/>
            <person name="Laidemitt M.R."/>
            <person name="Zhang S.M."/>
            <person name="Mutuku M."/>
            <person name="Mkoji G."/>
            <person name="Steinauer M."/>
            <person name="Loker E.S."/>
        </authorList>
    </citation>
    <scope>NUCLEOTIDE SEQUENCE</scope>
    <source>
        <strain evidence="2">KasaAsao</strain>
        <tissue evidence="2">Whole Snail</tissue>
    </source>
</reference>
<dbReference type="Gene3D" id="1.25.40.10">
    <property type="entry name" value="Tetratricopeptide repeat domain"/>
    <property type="match status" value="1"/>
</dbReference>
<evidence type="ECO:0000256" key="1">
    <source>
        <dbReference type="PROSITE-ProRule" id="PRU00339"/>
    </source>
</evidence>
<name>A0AAD8CCQ8_BIOPF</name>
<reference evidence="2" key="1">
    <citation type="journal article" date="2023" name="PLoS Negl. Trop. Dis.">
        <title>A genome sequence for Biomphalaria pfeifferi, the major vector snail for the human-infecting parasite Schistosoma mansoni.</title>
        <authorList>
            <person name="Bu L."/>
            <person name="Lu L."/>
            <person name="Laidemitt M.R."/>
            <person name="Zhang S.M."/>
            <person name="Mutuku M."/>
            <person name="Mkoji G."/>
            <person name="Steinauer M."/>
            <person name="Loker E.S."/>
        </authorList>
    </citation>
    <scope>NUCLEOTIDE SEQUENCE</scope>
    <source>
        <strain evidence="2">KasaAsao</strain>
    </source>
</reference>
<dbReference type="Pfam" id="PF13181">
    <property type="entry name" value="TPR_8"/>
    <property type="match status" value="1"/>
</dbReference>
<dbReference type="AlphaFoldDB" id="A0AAD8CCQ8"/>
<evidence type="ECO:0008006" key="4">
    <source>
        <dbReference type="Google" id="ProtNLM"/>
    </source>
</evidence>
<organism evidence="2 3">
    <name type="scientific">Biomphalaria pfeifferi</name>
    <name type="common">Bloodfluke planorb</name>
    <name type="synonym">Freshwater snail</name>
    <dbReference type="NCBI Taxonomy" id="112525"/>
    <lineage>
        <taxon>Eukaryota</taxon>
        <taxon>Metazoa</taxon>
        <taxon>Spiralia</taxon>
        <taxon>Lophotrochozoa</taxon>
        <taxon>Mollusca</taxon>
        <taxon>Gastropoda</taxon>
        <taxon>Heterobranchia</taxon>
        <taxon>Euthyneura</taxon>
        <taxon>Panpulmonata</taxon>
        <taxon>Hygrophila</taxon>
        <taxon>Lymnaeoidea</taxon>
        <taxon>Planorbidae</taxon>
        <taxon>Biomphalaria</taxon>
    </lineage>
</organism>
<protein>
    <recommendedName>
        <fullName evidence="4">Tetratricopeptide repeat protein</fullName>
    </recommendedName>
</protein>
<keyword evidence="3" id="KW-1185">Reference proteome</keyword>
<evidence type="ECO:0000313" key="2">
    <source>
        <dbReference type="EMBL" id="KAK0069998.1"/>
    </source>
</evidence>
<evidence type="ECO:0000313" key="3">
    <source>
        <dbReference type="Proteomes" id="UP001233172"/>
    </source>
</evidence>
<keyword evidence="1" id="KW-0802">TPR repeat</keyword>
<dbReference type="Proteomes" id="UP001233172">
    <property type="component" value="Unassembled WGS sequence"/>
</dbReference>
<sequence length="193" mass="22359">MSLKQLSDQKDLGLDGMNELFQKTFEKFLEEALALEKDNPDPKSLAILGTTLRKNGDIDRAIVILEQSLKIKPLQLTYFNLGKCYEAKDTETFQLYRTARNEMNRKAIEMYQKSLELSYRTNYIVVHEKGRLYRLCGDYDLALEQFQTLISESQSMIKHKYLFQLSSAFLLSALCLMEKSLDIRSTVTSSKQE</sequence>
<accession>A0AAD8CCQ8</accession>
<dbReference type="PROSITE" id="PS50005">
    <property type="entry name" value="TPR"/>
    <property type="match status" value="1"/>
</dbReference>
<dbReference type="SMART" id="SM00028">
    <property type="entry name" value="TPR"/>
    <property type="match status" value="2"/>
</dbReference>
<dbReference type="SUPFAM" id="SSF48452">
    <property type="entry name" value="TPR-like"/>
    <property type="match status" value="1"/>
</dbReference>
<dbReference type="EMBL" id="JASAOG010000002">
    <property type="protein sequence ID" value="KAK0069998.1"/>
    <property type="molecule type" value="Genomic_DNA"/>
</dbReference>
<dbReference type="InterPro" id="IPR019734">
    <property type="entry name" value="TPR_rpt"/>
</dbReference>
<comment type="caution">
    <text evidence="2">The sequence shown here is derived from an EMBL/GenBank/DDBJ whole genome shotgun (WGS) entry which is preliminary data.</text>
</comment>
<gene>
    <name evidence="2" type="ORF">Bpfe_001175</name>
</gene>